<accession>A0A1I0BJ90</accession>
<dbReference type="Pfam" id="PF22098">
    <property type="entry name" value="DUF6942"/>
    <property type="match status" value="1"/>
</dbReference>
<dbReference type="EMBL" id="FOHK01000004">
    <property type="protein sequence ID" value="SET06985.1"/>
    <property type="molecule type" value="Genomic_DNA"/>
</dbReference>
<reference evidence="1 2" key="1">
    <citation type="submission" date="2016-10" db="EMBL/GenBank/DDBJ databases">
        <authorList>
            <person name="de Groot N.N."/>
        </authorList>
    </citation>
    <scope>NUCLEOTIDE SEQUENCE [LARGE SCALE GENOMIC DNA]</scope>
    <source>
        <strain evidence="1 2">DSM 19706</strain>
    </source>
</reference>
<evidence type="ECO:0000313" key="2">
    <source>
        <dbReference type="Proteomes" id="UP000199308"/>
    </source>
</evidence>
<organism evidence="1 2">
    <name type="scientific">Thalassotalea agarivorans</name>
    <name type="common">Thalassomonas agarivorans</name>
    <dbReference type="NCBI Taxonomy" id="349064"/>
    <lineage>
        <taxon>Bacteria</taxon>
        <taxon>Pseudomonadati</taxon>
        <taxon>Pseudomonadota</taxon>
        <taxon>Gammaproteobacteria</taxon>
        <taxon>Alteromonadales</taxon>
        <taxon>Colwelliaceae</taxon>
        <taxon>Thalassotalea</taxon>
    </lineage>
</organism>
<dbReference type="OrthoDB" id="6077837at2"/>
<gene>
    <name evidence="1" type="ORF">SAMN05660429_00966</name>
</gene>
<keyword evidence="2" id="KW-1185">Reference proteome</keyword>
<protein>
    <submittedName>
        <fullName evidence="1">Uncharacterized protein</fullName>
    </submittedName>
</protein>
<dbReference type="RefSeq" id="WP_093328141.1">
    <property type="nucleotide sequence ID" value="NZ_AP027363.1"/>
</dbReference>
<proteinExistence type="predicted"/>
<sequence>MTQQTIGLGQSDARICVYIANTPQLTPYNQLSSVRELQAGHINEIGQACGNGWRKVFNVYAKVMFALSSQLCLSSKTDGVIATISQQYDRWQSYRDQRLLQNKSETGLFFTAPDTSKQSEQLHIVMGRQYAKSLNLPSLKWLNNEFAISEAHNLIVCPYFDYRQLSNIKIVYLTELILAHFSSTLTRSQQ</sequence>
<dbReference type="InterPro" id="IPR054222">
    <property type="entry name" value="DUF6942"/>
</dbReference>
<dbReference type="AlphaFoldDB" id="A0A1I0BJ90"/>
<dbReference type="Proteomes" id="UP000199308">
    <property type="component" value="Unassembled WGS sequence"/>
</dbReference>
<dbReference type="STRING" id="349064.SAMN05660429_00966"/>
<evidence type="ECO:0000313" key="1">
    <source>
        <dbReference type="EMBL" id="SET06985.1"/>
    </source>
</evidence>
<name>A0A1I0BJ90_THASX</name>